<organism evidence="1 2">
    <name type="scientific">Anaeromonas frigoriresistens</name>
    <dbReference type="NCBI Taxonomy" id="2683708"/>
    <lineage>
        <taxon>Bacteria</taxon>
        <taxon>Bacillati</taxon>
        <taxon>Bacillota</taxon>
        <taxon>Tissierellia</taxon>
        <taxon>Tissierellales</taxon>
        <taxon>Thermohalobacteraceae</taxon>
        <taxon>Anaeromonas</taxon>
    </lineage>
</organism>
<dbReference type="InterPro" id="IPR015055">
    <property type="entry name" value="STIV_B116-like"/>
</dbReference>
<sequence>MSNEKLPIALFNGTIATTNGTYKISDIGLAEARNMIKDHGFISAIGHEATAEILSEILEMKVPRNRIEFHQKIGQYAIVLKMKERAPEGKILTRYEMEKIGYNLKLMKRLN</sequence>
<proteinExistence type="predicted"/>
<accession>A0A942Z784</accession>
<dbReference type="EMBL" id="WSFT01000031">
    <property type="protein sequence ID" value="MBS4538402.1"/>
    <property type="molecule type" value="Genomic_DNA"/>
</dbReference>
<dbReference type="Proteomes" id="UP000724672">
    <property type="component" value="Unassembled WGS sequence"/>
</dbReference>
<reference evidence="1" key="1">
    <citation type="submission" date="2019-12" db="EMBL/GenBank/DDBJ databases">
        <title>Clostridiaceae gen. nov. sp. nov., isolated from sediment in Xinjiang, China.</title>
        <authorList>
            <person name="Zhang R."/>
        </authorList>
    </citation>
    <scope>NUCLEOTIDE SEQUENCE</scope>
    <source>
        <strain evidence="1">D2Q-11</strain>
    </source>
</reference>
<evidence type="ECO:0000313" key="1">
    <source>
        <dbReference type="EMBL" id="MBS4538402.1"/>
    </source>
</evidence>
<dbReference type="RefSeq" id="WP_203366323.1">
    <property type="nucleotide sequence ID" value="NZ_WSFT01000031.1"/>
</dbReference>
<name>A0A942Z784_9FIRM</name>
<dbReference type="Pfam" id="PF08960">
    <property type="entry name" value="STIV_B116-like"/>
    <property type="match status" value="1"/>
</dbReference>
<dbReference type="Gene3D" id="3.40.50.11170">
    <property type="entry name" value="Uncharacterised protein PF08960, DUF1874"/>
    <property type="match status" value="1"/>
</dbReference>
<dbReference type="SUPFAM" id="SSF143602">
    <property type="entry name" value="STIV B116-like"/>
    <property type="match status" value="1"/>
</dbReference>
<comment type="caution">
    <text evidence="1">The sequence shown here is derived from an EMBL/GenBank/DDBJ whole genome shotgun (WGS) entry which is preliminary data.</text>
</comment>
<dbReference type="AlphaFoldDB" id="A0A942Z784"/>
<protein>
    <submittedName>
        <fullName evidence="1">DUF1874 domain-containing protein</fullName>
    </submittedName>
</protein>
<dbReference type="InterPro" id="IPR037236">
    <property type="entry name" value="STIV_B116-like_sf"/>
</dbReference>
<evidence type="ECO:0000313" key="2">
    <source>
        <dbReference type="Proteomes" id="UP000724672"/>
    </source>
</evidence>
<keyword evidence="2" id="KW-1185">Reference proteome</keyword>
<gene>
    <name evidence="1" type="ORF">GOQ27_07990</name>
</gene>